<name>A0A368YLT8_9HYPH</name>
<dbReference type="GO" id="GO:0046872">
    <property type="term" value="F:metal ion binding"/>
    <property type="evidence" value="ECO:0007669"/>
    <property type="project" value="UniProtKB-KW"/>
</dbReference>
<keyword evidence="3 6" id="KW-0378">Hydrolase</keyword>
<dbReference type="InterPro" id="IPR051013">
    <property type="entry name" value="MBL_superfamily_lactonases"/>
</dbReference>
<dbReference type="Proteomes" id="UP000253324">
    <property type="component" value="Unassembled WGS sequence"/>
</dbReference>
<dbReference type="AlphaFoldDB" id="A0A368YLT8"/>
<evidence type="ECO:0000256" key="2">
    <source>
        <dbReference type="ARBA" id="ARBA00022723"/>
    </source>
</evidence>
<dbReference type="InterPro" id="IPR001279">
    <property type="entry name" value="Metallo-B-lactamas"/>
</dbReference>
<evidence type="ECO:0000256" key="3">
    <source>
        <dbReference type="ARBA" id="ARBA00022801"/>
    </source>
</evidence>
<dbReference type="GO" id="GO:0016787">
    <property type="term" value="F:hydrolase activity"/>
    <property type="evidence" value="ECO:0007669"/>
    <property type="project" value="UniProtKB-KW"/>
</dbReference>
<sequence>MRFNCRSMFRAGAATALAFSTPQIMTRAALAAAPPKLEIINTGFYRFMLGEFEITVVLDGMRVFDGPHPTFGADRDAGKVQSLMEANFLPSDRMIGQFNPVLVNTGTDLILFDTGNGPEGREFGTRQLASRIAASGYASSDVTIVAISHLHADRSNGPMDGDRPAFSQARYVVGQAEWAFWTSTDFTGTPAAMHAAAIQRKVLPLREKLAFISAAASIAPGVTSMVAAGPTPGHMAFLLEPAGRSLLLTGDTATILLLPGKPDWEVYFHMDKGAAASSRRRIFDMLAAEKIPFIGYHMPHPSAGYVETLDTGFRFVPVSYQFLI</sequence>
<dbReference type="PANTHER" id="PTHR42978">
    <property type="entry name" value="QUORUM-QUENCHING LACTONASE YTNP-RELATED-RELATED"/>
    <property type="match status" value="1"/>
</dbReference>
<dbReference type="EMBL" id="QPJM01000011">
    <property type="protein sequence ID" value="RCW81203.1"/>
    <property type="molecule type" value="Genomic_DNA"/>
</dbReference>
<dbReference type="CDD" id="cd07720">
    <property type="entry name" value="OPHC2-like_MBL-fold"/>
    <property type="match status" value="1"/>
</dbReference>
<keyword evidence="7" id="KW-1185">Reference proteome</keyword>
<evidence type="ECO:0000256" key="1">
    <source>
        <dbReference type="ARBA" id="ARBA00007749"/>
    </source>
</evidence>
<evidence type="ECO:0000313" key="7">
    <source>
        <dbReference type="Proteomes" id="UP000253324"/>
    </source>
</evidence>
<evidence type="ECO:0000256" key="4">
    <source>
        <dbReference type="ARBA" id="ARBA00022833"/>
    </source>
</evidence>
<organism evidence="6 7">
    <name type="scientific">Phyllobacterium bourgognense</name>
    <dbReference type="NCBI Taxonomy" id="314236"/>
    <lineage>
        <taxon>Bacteria</taxon>
        <taxon>Pseudomonadati</taxon>
        <taxon>Pseudomonadota</taxon>
        <taxon>Alphaproteobacteria</taxon>
        <taxon>Hyphomicrobiales</taxon>
        <taxon>Phyllobacteriaceae</taxon>
        <taxon>Phyllobacterium</taxon>
    </lineage>
</organism>
<dbReference type="SMART" id="SM00849">
    <property type="entry name" value="Lactamase_B"/>
    <property type="match status" value="1"/>
</dbReference>
<evidence type="ECO:0000259" key="5">
    <source>
        <dbReference type="SMART" id="SM00849"/>
    </source>
</evidence>
<dbReference type="RefSeq" id="WP_114431290.1">
    <property type="nucleotide sequence ID" value="NZ_QPJM01000011.1"/>
</dbReference>
<gene>
    <name evidence="6" type="ORF">C7476_11165</name>
</gene>
<reference evidence="6 7" key="1">
    <citation type="submission" date="2018-07" db="EMBL/GenBank/DDBJ databases">
        <title>Genomic Encyclopedia of Type Strains, Phase III (KMG-III): the genomes of soil and plant-associated and newly described type strains.</title>
        <authorList>
            <person name="Whitman W."/>
        </authorList>
    </citation>
    <scope>NUCLEOTIDE SEQUENCE [LARGE SCALE GENOMIC DNA]</scope>
    <source>
        <strain evidence="6 7">31-25a</strain>
    </source>
</reference>
<dbReference type="InterPro" id="IPR036866">
    <property type="entry name" value="RibonucZ/Hydroxyglut_hydro"/>
</dbReference>
<dbReference type="Pfam" id="PF00753">
    <property type="entry name" value="Lactamase_B"/>
    <property type="match status" value="1"/>
</dbReference>
<feature type="domain" description="Metallo-beta-lactamase" evidence="5">
    <location>
        <begin position="97"/>
        <end position="297"/>
    </location>
</feature>
<dbReference type="PANTHER" id="PTHR42978:SF6">
    <property type="entry name" value="QUORUM-QUENCHING LACTONASE YTNP-RELATED"/>
    <property type="match status" value="1"/>
</dbReference>
<dbReference type="SUPFAM" id="SSF56281">
    <property type="entry name" value="Metallo-hydrolase/oxidoreductase"/>
    <property type="match status" value="1"/>
</dbReference>
<keyword evidence="4" id="KW-0862">Zinc</keyword>
<evidence type="ECO:0000313" key="6">
    <source>
        <dbReference type="EMBL" id="RCW81203.1"/>
    </source>
</evidence>
<protein>
    <submittedName>
        <fullName evidence="6">Glyoxylase-like metal-dependent hydrolase (Beta-lactamase superfamily II)</fullName>
    </submittedName>
</protein>
<comment type="similarity">
    <text evidence="1">Belongs to the metallo-beta-lactamase superfamily.</text>
</comment>
<dbReference type="OrthoDB" id="9773738at2"/>
<accession>A0A368YLT8</accession>
<keyword evidence="2" id="KW-0479">Metal-binding</keyword>
<comment type="caution">
    <text evidence="6">The sequence shown here is derived from an EMBL/GenBank/DDBJ whole genome shotgun (WGS) entry which is preliminary data.</text>
</comment>
<proteinExistence type="inferred from homology"/>
<dbReference type="Gene3D" id="3.60.15.10">
    <property type="entry name" value="Ribonuclease Z/Hydroxyacylglutathione hydrolase-like"/>
    <property type="match status" value="1"/>
</dbReference>